<comment type="caution">
    <text evidence="3">Lacks conserved residue(s) required for the propagation of feature annotation.</text>
</comment>
<dbReference type="InterPro" id="IPR035914">
    <property type="entry name" value="Sperma_CUB_dom_sf"/>
</dbReference>
<dbReference type="Gene3D" id="2.60.40.3210">
    <property type="entry name" value="Zona pellucida, ZP-N domain"/>
    <property type="match status" value="1"/>
</dbReference>
<dbReference type="PROSITE" id="PS01180">
    <property type="entry name" value="CUB"/>
    <property type="match status" value="1"/>
</dbReference>
<comment type="caution">
    <text evidence="6">The sequence shown here is derived from an EMBL/GenBank/DDBJ whole genome shotgun (WGS) entry which is preliminary data.</text>
</comment>
<dbReference type="PROSITE" id="PS51034">
    <property type="entry name" value="ZP_2"/>
    <property type="match status" value="1"/>
</dbReference>
<dbReference type="AlphaFoldDB" id="A0ABD0P5I0"/>
<dbReference type="Gene3D" id="2.60.40.4100">
    <property type="entry name" value="Zona pellucida, ZP-C domain"/>
    <property type="match status" value="1"/>
</dbReference>
<dbReference type="Proteomes" id="UP001529510">
    <property type="component" value="Unassembled WGS sequence"/>
</dbReference>
<dbReference type="Pfam" id="PF00431">
    <property type="entry name" value="CUB"/>
    <property type="match status" value="1"/>
</dbReference>
<name>A0ABD0P5I0_CIRMR</name>
<dbReference type="SMART" id="SM00241">
    <property type="entry name" value="ZP"/>
    <property type="match status" value="1"/>
</dbReference>
<evidence type="ECO:0008006" key="8">
    <source>
        <dbReference type="Google" id="ProtNLM"/>
    </source>
</evidence>
<evidence type="ECO:0000259" key="4">
    <source>
        <dbReference type="PROSITE" id="PS01180"/>
    </source>
</evidence>
<dbReference type="InterPro" id="IPR042235">
    <property type="entry name" value="ZP-C_dom"/>
</dbReference>
<organism evidence="6 7">
    <name type="scientific">Cirrhinus mrigala</name>
    <name type="common">Mrigala</name>
    <dbReference type="NCBI Taxonomy" id="683832"/>
    <lineage>
        <taxon>Eukaryota</taxon>
        <taxon>Metazoa</taxon>
        <taxon>Chordata</taxon>
        <taxon>Craniata</taxon>
        <taxon>Vertebrata</taxon>
        <taxon>Euteleostomi</taxon>
        <taxon>Actinopterygii</taxon>
        <taxon>Neopterygii</taxon>
        <taxon>Teleostei</taxon>
        <taxon>Ostariophysi</taxon>
        <taxon>Cypriniformes</taxon>
        <taxon>Cyprinidae</taxon>
        <taxon>Labeoninae</taxon>
        <taxon>Labeonini</taxon>
        <taxon>Cirrhinus</taxon>
    </lineage>
</organism>
<dbReference type="Pfam" id="PF00100">
    <property type="entry name" value="Zona_pellucida"/>
    <property type="match status" value="1"/>
</dbReference>
<evidence type="ECO:0000259" key="5">
    <source>
        <dbReference type="PROSITE" id="PS51034"/>
    </source>
</evidence>
<keyword evidence="7" id="KW-1185">Reference proteome</keyword>
<dbReference type="InterPro" id="IPR055356">
    <property type="entry name" value="ZP-N"/>
</dbReference>
<sequence>LERCCNCDYIMVYNGPSTGYPQLGKVCFNDTTHQVFHSSSRYMTVVFRSDYSGVSHGFKAFFTSSLTADQGRVDCSSDNMVIVIQRSYLNSVGLSANDLYVDDHVCRPSISSTEVVFSFPLDTCGTIREMMNGYVSYTNNVRASQSQSGEITRQSQFLLHVGCRMEPDTMVQIFYKAKENINANITGTGRFNASIAFYTSSSFYYQIYDSPYEVNLNQYLYVQVKLNRPDNSLDLFLDTCVASPNPNDFRDRSYDLLRNG</sequence>
<protein>
    <recommendedName>
        <fullName evidence="8">CUB and zona pellucida-like domain-containing protein 1</fullName>
    </recommendedName>
</protein>
<reference evidence="6 7" key="1">
    <citation type="submission" date="2024-05" db="EMBL/GenBank/DDBJ databases">
        <title>Genome sequencing and assembly of Indian major carp, Cirrhinus mrigala (Hamilton, 1822).</title>
        <authorList>
            <person name="Mohindra V."/>
            <person name="Chowdhury L.M."/>
            <person name="Lal K."/>
            <person name="Jena J.K."/>
        </authorList>
    </citation>
    <scope>NUCLEOTIDE SEQUENCE [LARGE SCALE GENOMIC DNA]</scope>
    <source>
        <strain evidence="6">CM1030</strain>
        <tissue evidence="6">Blood</tissue>
    </source>
</reference>
<dbReference type="EMBL" id="JAMKFB020000017">
    <property type="protein sequence ID" value="KAL0169343.1"/>
    <property type="molecule type" value="Genomic_DNA"/>
</dbReference>
<evidence type="ECO:0000256" key="2">
    <source>
        <dbReference type="ARBA" id="ARBA00023157"/>
    </source>
</evidence>
<dbReference type="InterPro" id="IPR055355">
    <property type="entry name" value="ZP-C"/>
</dbReference>
<accession>A0ABD0P5I0</accession>
<dbReference type="CDD" id="cd00041">
    <property type="entry name" value="CUB"/>
    <property type="match status" value="1"/>
</dbReference>
<evidence type="ECO:0000256" key="1">
    <source>
        <dbReference type="ARBA" id="ARBA00022729"/>
    </source>
</evidence>
<proteinExistence type="predicted"/>
<dbReference type="SUPFAM" id="SSF49854">
    <property type="entry name" value="Spermadhesin, CUB domain"/>
    <property type="match status" value="1"/>
</dbReference>
<dbReference type="Gene3D" id="2.60.120.290">
    <property type="entry name" value="Spermadhesin, CUB domain"/>
    <property type="match status" value="1"/>
</dbReference>
<dbReference type="InterPro" id="IPR000859">
    <property type="entry name" value="CUB_dom"/>
</dbReference>
<feature type="domain" description="CUB" evidence="4">
    <location>
        <begin position="1"/>
        <end position="65"/>
    </location>
</feature>
<evidence type="ECO:0000313" key="7">
    <source>
        <dbReference type="Proteomes" id="UP001529510"/>
    </source>
</evidence>
<dbReference type="PANTHER" id="PTHR14002">
    <property type="entry name" value="ENDOGLIN/TGF-BETA RECEPTOR TYPE III"/>
    <property type="match status" value="1"/>
</dbReference>
<feature type="domain" description="ZP" evidence="5">
    <location>
        <begin position="74"/>
        <end position="260"/>
    </location>
</feature>
<dbReference type="Pfam" id="PF23344">
    <property type="entry name" value="ZP-N"/>
    <property type="match status" value="1"/>
</dbReference>
<dbReference type="InterPro" id="IPR001507">
    <property type="entry name" value="ZP_dom"/>
</dbReference>
<keyword evidence="2" id="KW-1015">Disulfide bond</keyword>
<feature type="non-terminal residue" evidence="6">
    <location>
        <position position="260"/>
    </location>
</feature>
<gene>
    <name evidence="6" type="ORF">M9458_033939</name>
</gene>
<evidence type="ECO:0000256" key="3">
    <source>
        <dbReference type="PROSITE-ProRule" id="PRU00059"/>
    </source>
</evidence>
<keyword evidence="1" id="KW-0732">Signal</keyword>
<dbReference type="PANTHER" id="PTHR14002:SF38">
    <property type="entry name" value="CUB AND ZONA PELLUCIDA-LIKE DOMAIN-CONTAINING PROTEIN 1"/>
    <property type="match status" value="1"/>
</dbReference>
<feature type="non-terminal residue" evidence="6">
    <location>
        <position position="1"/>
    </location>
</feature>
<evidence type="ECO:0000313" key="6">
    <source>
        <dbReference type="EMBL" id="KAL0169343.1"/>
    </source>
</evidence>